<dbReference type="InterPro" id="IPR052512">
    <property type="entry name" value="4CMD/NDH-1_regulator"/>
</dbReference>
<dbReference type="Gene3D" id="1.20.1290.10">
    <property type="entry name" value="AhpD-like"/>
    <property type="match status" value="1"/>
</dbReference>
<dbReference type="SUPFAM" id="SSF69118">
    <property type="entry name" value="AhpD-like"/>
    <property type="match status" value="1"/>
</dbReference>
<evidence type="ECO:0000313" key="3">
    <source>
        <dbReference type="Proteomes" id="UP001321804"/>
    </source>
</evidence>
<evidence type="ECO:0000313" key="2">
    <source>
        <dbReference type="EMBL" id="BDR56007.1"/>
    </source>
</evidence>
<dbReference type="InterPro" id="IPR029032">
    <property type="entry name" value="AhpD-like"/>
</dbReference>
<dbReference type="KEGG" id="xak:KIMC2_05690"/>
<dbReference type="AlphaFoldDB" id="A0AAU9DGZ7"/>
<feature type="domain" description="Carboxymuconolactone decarboxylase-like" evidence="1">
    <location>
        <begin position="31"/>
        <end position="116"/>
    </location>
</feature>
<sequence>MERLTIGKETLKKVDGKAGDAVIKSLEEIAPDVGKYIFEFAFGDIYNRSGLNLKQREMITITALLIQGDTSSQLNVHINGALNVGLTKNEIVETFIQCIPYIGFPRVLNAINIAKEIFKKN</sequence>
<dbReference type="InterPro" id="IPR003779">
    <property type="entry name" value="CMD-like"/>
</dbReference>
<evidence type="ECO:0000259" key="1">
    <source>
        <dbReference type="Pfam" id="PF02627"/>
    </source>
</evidence>
<dbReference type="GO" id="GO:0051920">
    <property type="term" value="F:peroxiredoxin activity"/>
    <property type="evidence" value="ECO:0007669"/>
    <property type="project" value="InterPro"/>
</dbReference>
<dbReference type="Proteomes" id="UP001321804">
    <property type="component" value="Chromosome"/>
</dbReference>
<dbReference type="RefSeq" id="WP_317697836.1">
    <property type="nucleotide sequence ID" value="NZ_AP026801.1"/>
</dbReference>
<proteinExistence type="predicted"/>
<reference evidence="2 3" key="1">
    <citation type="journal article" date="2023" name="Microbiol. Spectr.">
        <title>Symbiosis of Carpenter Bees with Uncharacterized Lactic Acid Bacteria Showing NAD Auxotrophy.</title>
        <authorList>
            <person name="Kawasaki S."/>
            <person name="Ozawa K."/>
            <person name="Mori T."/>
            <person name="Yamamoto A."/>
            <person name="Ito M."/>
            <person name="Ohkuma M."/>
            <person name="Sakamoto M."/>
            <person name="Matsutani M."/>
        </authorList>
    </citation>
    <scope>NUCLEOTIDE SEQUENCE [LARGE SCALE GENOMIC DNA]</scope>
    <source>
        <strain evidence="2 3">KimC2</strain>
    </source>
</reference>
<name>A0AAU9DGZ7_9LACO</name>
<accession>A0AAU9DGZ7</accession>
<protein>
    <submittedName>
        <fullName evidence="2">Carboxymuconolactone decarboxylase</fullName>
    </submittedName>
</protein>
<dbReference type="Pfam" id="PF02627">
    <property type="entry name" value="CMD"/>
    <property type="match status" value="1"/>
</dbReference>
<gene>
    <name evidence="2" type="primary">pcaC_2</name>
    <name evidence="2" type="ORF">KIMC2_05690</name>
</gene>
<dbReference type="PANTHER" id="PTHR33570">
    <property type="entry name" value="4-CARBOXYMUCONOLACTONE DECARBOXYLASE FAMILY PROTEIN"/>
    <property type="match status" value="1"/>
</dbReference>
<dbReference type="EMBL" id="AP026801">
    <property type="protein sequence ID" value="BDR56007.1"/>
    <property type="molecule type" value="Genomic_DNA"/>
</dbReference>
<dbReference type="PANTHER" id="PTHR33570:SF10">
    <property type="entry name" value="GAMMA-CARBOXYMUCONOLACTONE DECARBOXYLASE"/>
    <property type="match status" value="1"/>
</dbReference>
<organism evidence="2 3">
    <name type="scientific">Xylocopilactobacillus apis</name>
    <dbReference type="NCBI Taxonomy" id="2932183"/>
    <lineage>
        <taxon>Bacteria</taxon>
        <taxon>Bacillati</taxon>
        <taxon>Bacillota</taxon>
        <taxon>Bacilli</taxon>
        <taxon>Lactobacillales</taxon>
        <taxon>Lactobacillaceae</taxon>
        <taxon>Xylocopilactobacillus</taxon>
    </lineage>
</organism>
<keyword evidence="3" id="KW-1185">Reference proteome</keyword>